<accession>A0ABD0YZA4</accession>
<evidence type="ECO:0000313" key="1">
    <source>
        <dbReference type="EMBL" id="KAL1140554.1"/>
    </source>
</evidence>
<name>A0ABD0YZA4_9HEMI</name>
<dbReference type="Proteomes" id="UP001558652">
    <property type="component" value="Unassembled WGS sequence"/>
</dbReference>
<reference evidence="1 2" key="1">
    <citation type="submission" date="2024-07" db="EMBL/GenBank/DDBJ databases">
        <title>Chromosome-level genome assembly of the water stick insect Ranatra chinensis (Heteroptera: Nepidae).</title>
        <authorList>
            <person name="Liu X."/>
        </authorList>
    </citation>
    <scope>NUCLEOTIDE SEQUENCE [LARGE SCALE GENOMIC DNA]</scope>
    <source>
        <strain evidence="1">Cailab_2021Rc</strain>
        <tissue evidence="1">Muscle</tissue>
    </source>
</reference>
<evidence type="ECO:0000313" key="2">
    <source>
        <dbReference type="Proteomes" id="UP001558652"/>
    </source>
</evidence>
<gene>
    <name evidence="1" type="ORF">AAG570_000484</name>
</gene>
<dbReference type="EMBL" id="JBFDAA010000001">
    <property type="protein sequence ID" value="KAL1140554.1"/>
    <property type="molecule type" value="Genomic_DNA"/>
</dbReference>
<comment type="caution">
    <text evidence="1">The sequence shown here is derived from an EMBL/GenBank/DDBJ whole genome shotgun (WGS) entry which is preliminary data.</text>
</comment>
<proteinExistence type="predicted"/>
<protein>
    <submittedName>
        <fullName evidence="1">Uncharacterized protein</fullName>
    </submittedName>
</protein>
<keyword evidence="2" id="KW-1185">Reference proteome</keyword>
<dbReference type="AlphaFoldDB" id="A0ABD0YZA4"/>
<organism evidence="1 2">
    <name type="scientific">Ranatra chinensis</name>
    <dbReference type="NCBI Taxonomy" id="642074"/>
    <lineage>
        <taxon>Eukaryota</taxon>
        <taxon>Metazoa</taxon>
        <taxon>Ecdysozoa</taxon>
        <taxon>Arthropoda</taxon>
        <taxon>Hexapoda</taxon>
        <taxon>Insecta</taxon>
        <taxon>Pterygota</taxon>
        <taxon>Neoptera</taxon>
        <taxon>Paraneoptera</taxon>
        <taxon>Hemiptera</taxon>
        <taxon>Heteroptera</taxon>
        <taxon>Panheteroptera</taxon>
        <taxon>Nepomorpha</taxon>
        <taxon>Nepidae</taxon>
        <taxon>Ranatrinae</taxon>
        <taxon>Ranatra</taxon>
    </lineage>
</organism>
<sequence>MGEDQGYIHQLSVEKMNDIRNKSNAGMWKLLMIYNLLRNTKGHLTVGKVRHVRHSDIFRSADVAAAERVPKAVVDQDLADLASRGRGNMRRESSIYFALKLMRRKEAVEEGESSQH</sequence>